<dbReference type="Gene3D" id="3.30.70.250">
    <property type="entry name" value="Malonyl-CoA ACP transacylase, ACP-binding"/>
    <property type="match status" value="1"/>
</dbReference>
<keyword evidence="4 6" id="KW-0012">Acyltransferase</keyword>
<dbReference type="STRING" id="1945520.A1019T_01030"/>
<evidence type="ECO:0000313" key="9">
    <source>
        <dbReference type="EMBL" id="SJM37059.1"/>
    </source>
</evidence>
<dbReference type="PIRSF" id="PIRSF000446">
    <property type="entry name" value="Mct"/>
    <property type="match status" value="1"/>
</dbReference>
<reference evidence="10" key="1">
    <citation type="submission" date="2017-02" db="EMBL/GenBank/DDBJ databases">
        <authorList>
            <person name="Mornico D."/>
        </authorList>
    </citation>
    <scope>NUCLEOTIDE SEQUENCE [LARGE SCALE GENOMIC DNA]</scope>
</reference>
<evidence type="ECO:0000256" key="5">
    <source>
        <dbReference type="ARBA" id="ARBA00048462"/>
    </source>
</evidence>
<comment type="catalytic activity">
    <reaction evidence="5 6">
        <text>holo-[ACP] + malonyl-CoA = malonyl-[ACP] + CoA</text>
        <dbReference type="Rhea" id="RHEA:41792"/>
        <dbReference type="Rhea" id="RHEA-COMP:9623"/>
        <dbReference type="Rhea" id="RHEA-COMP:9685"/>
        <dbReference type="ChEBI" id="CHEBI:57287"/>
        <dbReference type="ChEBI" id="CHEBI:57384"/>
        <dbReference type="ChEBI" id="CHEBI:64479"/>
        <dbReference type="ChEBI" id="CHEBI:78449"/>
        <dbReference type="EC" id="2.3.1.39"/>
    </reaction>
</comment>
<dbReference type="EMBL" id="FUGD01000071">
    <property type="protein sequence ID" value="SJM37059.1"/>
    <property type="molecule type" value="Genomic_DNA"/>
</dbReference>
<dbReference type="NCBIfam" id="TIGR00128">
    <property type="entry name" value="fabD"/>
    <property type="match status" value="1"/>
</dbReference>
<dbReference type="PANTHER" id="PTHR42681:SF1">
    <property type="entry name" value="MALONYL-COA-ACYL CARRIER PROTEIN TRANSACYLASE, MITOCHONDRIAL"/>
    <property type="match status" value="1"/>
</dbReference>
<accession>A0A1R4EF86</accession>
<dbReference type="SUPFAM" id="SSF55048">
    <property type="entry name" value="Probable ACP-binding domain of malonyl-CoA ACP transacylase"/>
    <property type="match status" value="1"/>
</dbReference>
<feature type="active site" evidence="7">
    <location>
        <position position="218"/>
    </location>
</feature>
<name>A0A1R4EF86_9GAMM</name>
<dbReference type="RefSeq" id="WP_077448465.1">
    <property type="nucleotide sequence ID" value="NZ_FUGD01000071.1"/>
</dbReference>
<protein>
    <recommendedName>
        <fullName evidence="2 6">Malonyl CoA-acyl carrier protein transacylase</fullName>
        <ecNumber evidence="1 6">2.3.1.39</ecNumber>
    </recommendedName>
</protein>
<dbReference type="InterPro" id="IPR050858">
    <property type="entry name" value="Mal-CoA-ACP_Trans/PKS_FabD"/>
</dbReference>
<evidence type="ECO:0000256" key="6">
    <source>
        <dbReference type="PIRNR" id="PIRNR000446"/>
    </source>
</evidence>
<keyword evidence="10" id="KW-1185">Reference proteome</keyword>
<dbReference type="GO" id="GO:0004314">
    <property type="term" value="F:[acyl-carrier-protein] S-malonyltransferase activity"/>
    <property type="evidence" value="ECO:0007669"/>
    <property type="project" value="UniProtKB-EC"/>
</dbReference>
<dbReference type="InterPro" id="IPR016036">
    <property type="entry name" value="Malonyl_transacylase_ACP-bd"/>
</dbReference>
<dbReference type="InterPro" id="IPR024925">
    <property type="entry name" value="Malonyl_CoA-ACP_transAc"/>
</dbReference>
<feature type="domain" description="Malonyl-CoA:ACP transacylase (MAT)" evidence="8">
    <location>
        <begin position="24"/>
        <end position="319"/>
    </location>
</feature>
<dbReference type="Gene3D" id="3.40.366.10">
    <property type="entry name" value="Malonyl-Coenzyme A Acyl Carrier Protein, domain 2"/>
    <property type="match status" value="1"/>
</dbReference>
<evidence type="ECO:0000256" key="3">
    <source>
        <dbReference type="ARBA" id="ARBA00022679"/>
    </source>
</evidence>
<gene>
    <name evidence="9" type="primary">fabD</name>
    <name evidence="9" type="ORF">A1019T_01030</name>
</gene>
<sequence length="332" mass="36399">MSFKSSQAVRKQGQPDMPRRIAVVFPGQGSQTVGMLNELSEEYPIVKQTFSEASEALGFDLWAVCQDEEELVKTENTQPALLAASIAIWRILKEKLDFEPLYFAGHSLGEYSALCAAGSIKFEDAIKLVHARGQFMQQAVIGVDTKMAAVLGLDNSQVTSLCEQVESNHDDTVVSAANFNSPGQVVVAGNTEGVDILSQHIQCMGKRMLPLKVSVPSHCALMQPATDALAEKLAECEFQLPEVPVIQNRYAAQEKTVMAIKKALTEQLSNPVLWTQTMQKLADKHINLIIECGAGTVLSNLAKRQDTPIVTYPTDKPDRLAKLFDKLNEELP</sequence>
<proteinExistence type="inferred from homology"/>
<dbReference type="Proteomes" id="UP000188169">
    <property type="component" value="Unassembled WGS sequence"/>
</dbReference>
<dbReference type="AlphaFoldDB" id="A0A1R4EF86"/>
<comment type="similarity">
    <text evidence="6">Belongs to the fabD family.</text>
</comment>
<feature type="active site" evidence="7">
    <location>
        <position position="107"/>
    </location>
</feature>
<keyword evidence="3 6" id="KW-0808">Transferase</keyword>
<evidence type="ECO:0000256" key="1">
    <source>
        <dbReference type="ARBA" id="ARBA00013258"/>
    </source>
</evidence>
<dbReference type="SMART" id="SM00827">
    <property type="entry name" value="PKS_AT"/>
    <property type="match status" value="1"/>
</dbReference>
<organism evidence="9 10">
    <name type="scientific">Psychrobacter pasteurii</name>
    <dbReference type="NCBI Taxonomy" id="1945520"/>
    <lineage>
        <taxon>Bacteria</taxon>
        <taxon>Pseudomonadati</taxon>
        <taxon>Pseudomonadota</taxon>
        <taxon>Gammaproteobacteria</taxon>
        <taxon>Moraxellales</taxon>
        <taxon>Moraxellaceae</taxon>
        <taxon>Psychrobacter</taxon>
    </lineage>
</organism>
<dbReference type="SUPFAM" id="SSF52151">
    <property type="entry name" value="FabD/lysophospholipase-like"/>
    <property type="match status" value="1"/>
</dbReference>
<dbReference type="InterPro" id="IPR001227">
    <property type="entry name" value="Ac_transferase_dom_sf"/>
</dbReference>
<dbReference type="GO" id="GO:0005829">
    <property type="term" value="C:cytosol"/>
    <property type="evidence" value="ECO:0007669"/>
    <property type="project" value="TreeGrafter"/>
</dbReference>
<evidence type="ECO:0000259" key="8">
    <source>
        <dbReference type="SMART" id="SM00827"/>
    </source>
</evidence>
<evidence type="ECO:0000313" key="10">
    <source>
        <dbReference type="Proteomes" id="UP000188169"/>
    </source>
</evidence>
<evidence type="ECO:0000256" key="7">
    <source>
        <dbReference type="PIRSR" id="PIRSR000446-1"/>
    </source>
</evidence>
<evidence type="ECO:0000256" key="4">
    <source>
        <dbReference type="ARBA" id="ARBA00023315"/>
    </source>
</evidence>
<dbReference type="PANTHER" id="PTHR42681">
    <property type="entry name" value="MALONYL-COA-ACYL CARRIER PROTEIN TRANSACYLASE, MITOCHONDRIAL"/>
    <property type="match status" value="1"/>
</dbReference>
<dbReference type="InterPro" id="IPR014043">
    <property type="entry name" value="Acyl_transferase_dom"/>
</dbReference>
<dbReference type="GO" id="GO:0006633">
    <property type="term" value="P:fatty acid biosynthetic process"/>
    <property type="evidence" value="ECO:0007669"/>
    <property type="project" value="TreeGrafter"/>
</dbReference>
<dbReference type="Pfam" id="PF00698">
    <property type="entry name" value="Acyl_transf_1"/>
    <property type="match status" value="1"/>
</dbReference>
<dbReference type="InterPro" id="IPR016035">
    <property type="entry name" value="Acyl_Trfase/lysoPLipase"/>
</dbReference>
<evidence type="ECO:0000256" key="2">
    <source>
        <dbReference type="ARBA" id="ARBA00018953"/>
    </source>
</evidence>
<dbReference type="InterPro" id="IPR004410">
    <property type="entry name" value="Malonyl_CoA-ACP_transAc_FabD"/>
</dbReference>
<dbReference type="OrthoDB" id="9808564at2"/>
<dbReference type="FunFam" id="3.30.70.250:FF:000001">
    <property type="entry name" value="Malonyl CoA-acyl carrier protein transacylase"/>
    <property type="match status" value="1"/>
</dbReference>
<dbReference type="EC" id="2.3.1.39" evidence="1 6"/>